<accession>A0A3M7HJF4</accession>
<dbReference type="InterPro" id="IPR038843">
    <property type="entry name" value="Sed1/Spi1"/>
</dbReference>
<dbReference type="AlphaFoldDB" id="A0A3M7HJF4"/>
<evidence type="ECO:0000313" key="2">
    <source>
        <dbReference type="Proteomes" id="UP000281468"/>
    </source>
</evidence>
<protein>
    <submittedName>
        <fullName evidence="1">Uncharacterized protein</fullName>
    </submittedName>
</protein>
<dbReference type="VEuPathDB" id="FungiDB:BTJ68_01091"/>
<dbReference type="GO" id="GO:0005199">
    <property type="term" value="F:structural constituent of cell wall"/>
    <property type="evidence" value="ECO:0007669"/>
    <property type="project" value="InterPro"/>
</dbReference>
<dbReference type="GO" id="GO:0009277">
    <property type="term" value="C:fungal-type cell wall"/>
    <property type="evidence" value="ECO:0007669"/>
    <property type="project" value="TreeGrafter"/>
</dbReference>
<dbReference type="EMBL" id="QWIQ01000045">
    <property type="protein sequence ID" value="RMZ13175.1"/>
    <property type="molecule type" value="Genomic_DNA"/>
</dbReference>
<proteinExistence type="predicted"/>
<dbReference type="PANTHER" id="PTHR35523">
    <property type="entry name" value="CELL WALL PROTEIN SED1"/>
    <property type="match status" value="1"/>
</dbReference>
<dbReference type="Proteomes" id="UP000281468">
    <property type="component" value="Unassembled WGS sequence"/>
</dbReference>
<dbReference type="GO" id="GO:0031505">
    <property type="term" value="P:fungal-type cell wall organization"/>
    <property type="evidence" value="ECO:0007669"/>
    <property type="project" value="InterPro"/>
</dbReference>
<evidence type="ECO:0000313" key="1">
    <source>
        <dbReference type="EMBL" id="RMZ13175.1"/>
    </source>
</evidence>
<organism evidence="1 2">
    <name type="scientific">Hortaea werneckii</name>
    <name type="common">Black yeast</name>
    <name type="synonym">Cladosporium werneckii</name>
    <dbReference type="NCBI Taxonomy" id="91943"/>
    <lineage>
        <taxon>Eukaryota</taxon>
        <taxon>Fungi</taxon>
        <taxon>Dikarya</taxon>
        <taxon>Ascomycota</taxon>
        <taxon>Pezizomycotina</taxon>
        <taxon>Dothideomycetes</taxon>
        <taxon>Dothideomycetidae</taxon>
        <taxon>Mycosphaerellales</taxon>
        <taxon>Teratosphaeriaceae</taxon>
        <taxon>Hortaea</taxon>
    </lineage>
</organism>
<gene>
    <name evidence="1" type="ORF">D0862_02408</name>
</gene>
<name>A0A3M7HJF4_HORWE</name>
<sequence length="237" mass="24142">MDPRGTPETLISHPPPLLSFEQTSYHTGYHRIQSLYTQHLQHFNTPTPTQPQFIFNTVNMRFTAAVAAAGLAGAATAAHMGNSTMAASASDVYVTDVVTAYTTYCPEPTKITHKGETYTVSEATTLTITNCPGGCTVTKPASSAVVSSAPVVPETTAPVETAPVETTPVAMPMPSAGAPYPSANGTTTAPYGTGVPAGTGSSATGSSTAPAYTGAANQAYLSASAGFLALFGLVAAF</sequence>
<dbReference type="PANTHER" id="PTHR35523:SF1">
    <property type="entry name" value="CELL WALL PROTEIN SED1"/>
    <property type="match status" value="1"/>
</dbReference>
<reference evidence="1 2" key="1">
    <citation type="journal article" date="2018" name="BMC Genomics">
        <title>Genomic evidence for intraspecific hybridization in a clonal and extremely halotolerant yeast.</title>
        <authorList>
            <person name="Gostincar C."/>
            <person name="Stajich J.E."/>
            <person name="Zupancic J."/>
            <person name="Zalar P."/>
            <person name="Gunde-Cimerman N."/>
        </authorList>
    </citation>
    <scope>NUCLEOTIDE SEQUENCE [LARGE SCALE GENOMIC DNA]</scope>
    <source>
        <strain evidence="1 2">EXF-171</strain>
    </source>
</reference>
<comment type="caution">
    <text evidence="1">The sequence shown here is derived from an EMBL/GenBank/DDBJ whole genome shotgun (WGS) entry which is preliminary data.</text>
</comment>